<dbReference type="EMBL" id="VSRR010056358">
    <property type="protein sequence ID" value="MPC81238.1"/>
    <property type="molecule type" value="Genomic_DNA"/>
</dbReference>
<accession>A0A5B7IKF2</accession>
<sequence length="34" mass="3686">MRTGTRRQGVPSPHAAGSSIAKMTQPQRLLILLL</sequence>
<dbReference type="AlphaFoldDB" id="A0A5B7IKF2"/>
<feature type="region of interest" description="Disordered" evidence="1">
    <location>
        <begin position="1"/>
        <end position="21"/>
    </location>
</feature>
<reference evidence="2 3" key="1">
    <citation type="submission" date="2019-05" db="EMBL/GenBank/DDBJ databases">
        <title>Another draft genome of Portunus trituberculatus and its Hox gene families provides insights of decapod evolution.</title>
        <authorList>
            <person name="Jeong J.-H."/>
            <person name="Song I."/>
            <person name="Kim S."/>
            <person name="Choi T."/>
            <person name="Kim D."/>
            <person name="Ryu S."/>
            <person name="Kim W."/>
        </authorList>
    </citation>
    <scope>NUCLEOTIDE SEQUENCE [LARGE SCALE GENOMIC DNA]</scope>
    <source>
        <tissue evidence="2">Muscle</tissue>
    </source>
</reference>
<name>A0A5B7IKF2_PORTR</name>
<comment type="caution">
    <text evidence="2">The sequence shown here is derived from an EMBL/GenBank/DDBJ whole genome shotgun (WGS) entry which is preliminary data.</text>
</comment>
<evidence type="ECO:0000313" key="3">
    <source>
        <dbReference type="Proteomes" id="UP000324222"/>
    </source>
</evidence>
<gene>
    <name evidence="2" type="ORF">E2C01_075845</name>
</gene>
<proteinExistence type="predicted"/>
<evidence type="ECO:0000313" key="2">
    <source>
        <dbReference type="EMBL" id="MPC81238.1"/>
    </source>
</evidence>
<evidence type="ECO:0000256" key="1">
    <source>
        <dbReference type="SAM" id="MobiDB-lite"/>
    </source>
</evidence>
<protein>
    <submittedName>
        <fullName evidence="2">Uncharacterized protein</fullName>
    </submittedName>
</protein>
<keyword evidence="3" id="KW-1185">Reference proteome</keyword>
<organism evidence="2 3">
    <name type="scientific">Portunus trituberculatus</name>
    <name type="common">Swimming crab</name>
    <name type="synonym">Neptunus trituberculatus</name>
    <dbReference type="NCBI Taxonomy" id="210409"/>
    <lineage>
        <taxon>Eukaryota</taxon>
        <taxon>Metazoa</taxon>
        <taxon>Ecdysozoa</taxon>
        <taxon>Arthropoda</taxon>
        <taxon>Crustacea</taxon>
        <taxon>Multicrustacea</taxon>
        <taxon>Malacostraca</taxon>
        <taxon>Eumalacostraca</taxon>
        <taxon>Eucarida</taxon>
        <taxon>Decapoda</taxon>
        <taxon>Pleocyemata</taxon>
        <taxon>Brachyura</taxon>
        <taxon>Eubrachyura</taxon>
        <taxon>Portunoidea</taxon>
        <taxon>Portunidae</taxon>
        <taxon>Portuninae</taxon>
        <taxon>Portunus</taxon>
    </lineage>
</organism>
<dbReference type="Proteomes" id="UP000324222">
    <property type="component" value="Unassembled WGS sequence"/>
</dbReference>